<comment type="subcellular location">
    <subcellularLocation>
        <location evidence="2 19 20">Cytoplasm</location>
    </subcellularLocation>
</comment>
<dbReference type="Gene3D" id="3.40.1190.10">
    <property type="entry name" value="Mur-like, catalytic domain"/>
    <property type="match status" value="1"/>
</dbReference>
<evidence type="ECO:0000256" key="7">
    <source>
        <dbReference type="ARBA" id="ARBA00022490"/>
    </source>
</evidence>
<evidence type="ECO:0000259" key="21">
    <source>
        <dbReference type="Pfam" id="PF02875"/>
    </source>
</evidence>
<evidence type="ECO:0000256" key="9">
    <source>
        <dbReference type="ARBA" id="ARBA00022618"/>
    </source>
</evidence>
<protein>
    <recommendedName>
        <fullName evidence="6 19">UDP-N-acetylmuramoylalanine--D-glutamate ligase</fullName>
        <ecNumber evidence="5 19">6.3.2.9</ecNumber>
    </recommendedName>
    <alternativeName>
        <fullName evidence="17 19">D-glutamic acid-adding enzyme</fullName>
    </alternativeName>
    <alternativeName>
        <fullName evidence="16 19">UDP-N-acetylmuramoyl-L-alanyl-D-glutamate synthetase</fullName>
    </alternativeName>
</protein>
<dbReference type="Gene3D" id="3.90.190.20">
    <property type="entry name" value="Mur ligase, C-terminal domain"/>
    <property type="match status" value="1"/>
</dbReference>
<evidence type="ECO:0000259" key="22">
    <source>
        <dbReference type="Pfam" id="PF08245"/>
    </source>
</evidence>
<dbReference type="GO" id="GO:0005737">
    <property type="term" value="C:cytoplasm"/>
    <property type="evidence" value="ECO:0007669"/>
    <property type="project" value="UniProtKB-SubCell"/>
</dbReference>
<accession>A0A1Q2D7Y5</accession>
<evidence type="ECO:0000256" key="5">
    <source>
        <dbReference type="ARBA" id="ARBA00012212"/>
    </source>
</evidence>
<evidence type="ECO:0000256" key="8">
    <source>
        <dbReference type="ARBA" id="ARBA00022598"/>
    </source>
</evidence>
<dbReference type="InterPro" id="IPR018109">
    <property type="entry name" value="Folylpolyglutamate_synth_CS"/>
</dbReference>
<evidence type="ECO:0000256" key="2">
    <source>
        <dbReference type="ARBA" id="ARBA00004496"/>
    </source>
</evidence>
<organism evidence="23 24">
    <name type="scientific">Vagococcus penaei</name>
    <dbReference type="NCBI Taxonomy" id="633807"/>
    <lineage>
        <taxon>Bacteria</taxon>
        <taxon>Bacillati</taxon>
        <taxon>Bacillota</taxon>
        <taxon>Bacilli</taxon>
        <taxon>Lactobacillales</taxon>
        <taxon>Enterococcaceae</taxon>
        <taxon>Vagococcus</taxon>
    </lineage>
</organism>
<keyword evidence="9 19" id="KW-0132">Cell division</keyword>
<evidence type="ECO:0000256" key="6">
    <source>
        <dbReference type="ARBA" id="ARBA00015655"/>
    </source>
</evidence>
<keyword evidence="12 19" id="KW-0133">Cell shape</keyword>
<evidence type="ECO:0000256" key="16">
    <source>
        <dbReference type="ARBA" id="ARBA00030398"/>
    </source>
</evidence>
<dbReference type="HAMAP" id="MF_00639">
    <property type="entry name" value="MurD"/>
    <property type="match status" value="1"/>
</dbReference>
<keyword evidence="13 19" id="KW-0573">Peptidoglycan synthesis</keyword>
<dbReference type="InterPro" id="IPR036615">
    <property type="entry name" value="Mur_ligase_C_dom_sf"/>
</dbReference>
<keyword evidence="11 19" id="KW-0067">ATP-binding</keyword>
<dbReference type="STRING" id="633807.BW732_09395"/>
<reference evidence="23 24" key="1">
    <citation type="journal article" date="2010" name="Int. J. Syst. Evol. Microbiol.">
        <title>Vagococcus penaei sp. nov., isolated from spoilage microbiota of cooked shrimp (Penaeus vannamei).</title>
        <authorList>
            <person name="Jaffres E."/>
            <person name="Prevost H."/>
            <person name="Rossero A."/>
            <person name="Joffraud J.J."/>
            <person name="Dousset X."/>
        </authorList>
    </citation>
    <scope>NUCLEOTIDE SEQUENCE [LARGE SCALE GENOMIC DNA]</scope>
    <source>
        <strain evidence="23 24">CD276</strain>
    </source>
</reference>
<dbReference type="Pfam" id="PF08245">
    <property type="entry name" value="Mur_ligase_M"/>
    <property type="match status" value="1"/>
</dbReference>
<keyword evidence="8 19" id="KW-0436">Ligase</keyword>
<dbReference type="InterPro" id="IPR036565">
    <property type="entry name" value="Mur-like_cat_sf"/>
</dbReference>
<feature type="domain" description="Mur ligase C-terminal" evidence="21">
    <location>
        <begin position="315"/>
        <end position="429"/>
    </location>
</feature>
<keyword evidence="7 19" id="KW-0963">Cytoplasm</keyword>
<dbReference type="GO" id="GO:0071555">
    <property type="term" value="P:cell wall organization"/>
    <property type="evidence" value="ECO:0007669"/>
    <property type="project" value="UniProtKB-KW"/>
</dbReference>
<dbReference type="GO" id="GO:0008360">
    <property type="term" value="P:regulation of cell shape"/>
    <property type="evidence" value="ECO:0007669"/>
    <property type="project" value="UniProtKB-KW"/>
</dbReference>
<evidence type="ECO:0000256" key="10">
    <source>
        <dbReference type="ARBA" id="ARBA00022741"/>
    </source>
</evidence>
<evidence type="ECO:0000256" key="11">
    <source>
        <dbReference type="ARBA" id="ARBA00022840"/>
    </source>
</evidence>
<evidence type="ECO:0000313" key="24">
    <source>
        <dbReference type="Proteomes" id="UP000188246"/>
    </source>
</evidence>
<evidence type="ECO:0000256" key="13">
    <source>
        <dbReference type="ARBA" id="ARBA00022984"/>
    </source>
</evidence>
<dbReference type="GO" id="GO:0004326">
    <property type="term" value="F:tetrahydrofolylpolyglutamate synthase activity"/>
    <property type="evidence" value="ECO:0007669"/>
    <property type="project" value="InterPro"/>
</dbReference>
<keyword evidence="14 19" id="KW-0131">Cell cycle</keyword>
<dbReference type="SUPFAM" id="SSF53623">
    <property type="entry name" value="MurD-like peptide ligases, catalytic domain"/>
    <property type="match status" value="1"/>
</dbReference>
<evidence type="ECO:0000256" key="17">
    <source>
        <dbReference type="ARBA" id="ARBA00032324"/>
    </source>
</evidence>
<evidence type="ECO:0000256" key="18">
    <source>
        <dbReference type="ARBA" id="ARBA00047632"/>
    </source>
</evidence>
<dbReference type="Gene3D" id="3.40.50.720">
    <property type="entry name" value="NAD(P)-binding Rossmann-like Domain"/>
    <property type="match status" value="1"/>
</dbReference>
<dbReference type="InterPro" id="IPR013221">
    <property type="entry name" value="Mur_ligase_cen"/>
</dbReference>
<sequence>MKKVSKYQNTKILVLGLAKSGVAAAKLLFELGAFVTVNDAKKLEENPAAQELLELGMTVITGSHPTDLLDEGFSLIVKNPGIPYTNPILQQAKTKSIPVITEIELAYDVSEAPIIGITGTNGKTTTTTMIANILNYHRTKGKALLAGNIGFPASDVATKATTADVMVTELSSFQLLGTIDFKPTIAVITNLFEAHIDYHGTREDYVAAKWRLQKNMTADNFLILNYNQDEIRQLAKKTEATVVPFCTNGLTVEGAYLLDKKLYFKEDYIMDVADLGVPGMHNVENALAAIAVAKLLGTPTDAIRVALCQFSGVKHRTEFIGVFDGKKVYNDSKATNMLATEKALSGFNNQELVLIAGGLDRGNDFDDLLPYLRGLKAVVLTGETKHKLQKTCQEAGITEIILVDTMQEAVSQAMRLASENDNILLSPACASWDQYKTFEERGDCFVSEVQEYVGRLTK</sequence>
<comment type="pathway">
    <text evidence="3 19 20">Cell wall biogenesis; peptidoglycan biosynthesis.</text>
</comment>
<keyword evidence="10 19" id="KW-0547">Nucleotide-binding</keyword>
<evidence type="ECO:0000256" key="4">
    <source>
        <dbReference type="ARBA" id="ARBA00010416"/>
    </source>
</evidence>
<keyword evidence="24" id="KW-1185">Reference proteome</keyword>
<dbReference type="GO" id="GO:0005524">
    <property type="term" value="F:ATP binding"/>
    <property type="evidence" value="ECO:0007669"/>
    <property type="project" value="UniProtKB-UniRule"/>
</dbReference>
<dbReference type="Proteomes" id="UP000188246">
    <property type="component" value="Chromosome"/>
</dbReference>
<feature type="binding site" evidence="19">
    <location>
        <begin position="119"/>
        <end position="125"/>
    </location>
    <ligand>
        <name>ATP</name>
        <dbReference type="ChEBI" id="CHEBI:30616"/>
    </ligand>
</feature>
<comment type="catalytic activity">
    <reaction evidence="18 19 20">
        <text>UDP-N-acetyl-alpha-D-muramoyl-L-alanine + D-glutamate + ATP = UDP-N-acetyl-alpha-D-muramoyl-L-alanyl-D-glutamate + ADP + phosphate + H(+)</text>
        <dbReference type="Rhea" id="RHEA:16429"/>
        <dbReference type="ChEBI" id="CHEBI:15378"/>
        <dbReference type="ChEBI" id="CHEBI:29986"/>
        <dbReference type="ChEBI" id="CHEBI:30616"/>
        <dbReference type="ChEBI" id="CHEBI:43474"/>
        <dbReference type="ChEBI" id="CHEBI:83898"/>
        <dbReference type="ChEBI" id="CHEBI:83900"/>
        <dbReference type="ChEBI" id="CHEBI:456216"/>
        <dbReference type="EC" id="6.3.2.9"/>
    </reaction>
</comment>
<dbReference type="AlphaFoldDB" id="A0A1Q2D7Y5"/>
<dbReference type="SUPFAM" id="SSF51984">
    <property type="entry name" value="MurCD N-terminal domain"/>
    <property type="match status" value="1"/>
</dbReference>
<dbReference type="EC" id="6.3.2.9" evidence="5 19"/>
<dbReference type="GO" id="GO:0009252">
    <property type="term" value="P:peptidoglycan biosynthetic process"/>
    <property type="evidence" value="ECO:0007669"/>
    <property type="project" value="UniProtKB-UniRule"/>
</dbReference>
<feature type="domain" description="Mur ligase central" evidence="22">
    <location>
        <begin position="117"/>
        <end position="293"/>
    </location>
</feature>
<keyword evidence="15 19" id="KW-0961">Cell wall biogenesis/degradation</keyword>
<dbReference type="InterPro" id="IPR005762">
    <property type="entry name" value="MurD"/>
</dbReference>
<evidence type="ECO:0000256" key="3">
    <source>
        <dbReference type="ARBA" id="ARBA00004752"/>
    </source>
</evidence>
<dbReference type="SUPFAM" id="SSF53244">
    <property type="entry name" value="MurD-like peptide ligases, peptide-binding domain"/>
    <property type="match status" value="1"/>
</dbReference>
<dbReference type="PANTHER" id="PTHR43692:SF1">
    <property type="entry name" value="UDP-N-ACETYLMURAMOYLALANINE--D-GLUTAMATE LIGASE"/>
    <property type="match status" value="1"/>
</dbReference>
<dbReference type="InterPro" id="IPR004101">
    <property type="entry name" value="Mur_ligase_C"/>
</dbReference>
<dbReference type="OrthoDB" id="9809796at2"/>
<dbReference type="KEGG" id="vpi:BW732_09395"/>
<dbReference type="PROSITE" id="PS01011">
    <property type="entry name" value="FOLYLPOLYGLU_SYNT_1"/>
    <property type="match status" value="1"/>
</dbReference>
<dbReference type="RefSeq" id="WP_077276498.1">
    <property type="nucleotide sequence ID" value="NZ_CP019609.1"/>
</dbReference>
<comment type="similarity">
    <text evidence="4 19">Belongs to the MurCDEF family.</text>
</comment>
<evidence type="ECO:0000256" key="1">
    <source>
        <dbReference type="ARBA" id="ARBA00002734"/>
    </source>
</evidence>
<dbReference type="UniPathway" id="UPA00219"/>
<comment type="function">
    <text evidence="1 19 20">Cell wall formation. Catalyzes the addition of glutamate to the nucleotide precursor UDP-N-acetylmuramoyl-L-alanine (UMA).</text>
</comment>
<dbReference type="Pfam" id="PF21799">
    <property type="entry name" value="MurD-like_N"/>
    <property type="match status" value="1"/>
</dbReference>
<evidence type="ECO:0000256" key="15">
    <source>
        <dbReference type="ARBA" id="ARBA00023316"/>
    </source>
</evidence>
<dbReference type="PANTHER" id="PTHR43692">
    <property type="entry name" value="UDP-N-ACETYLMURAMOYLALANINE--D-GLUTAMATE LIGASE"/>
    <property type="match status" value="1"/>
</dbReference>
<evidence type="ECO:0000256" key="12">
    <source>
        <dbReference type="ARBA" id="ARBA00022960"/>
    </source>
</evidence>
<gene>
    <name evidence="19" type="primary">murD</name>
    <name evidence="23" type="ORF">BW732_09395</name>
</gene>
<evidence type="ECO:0000256" key="19">
    <source>
        <dbReference type="HAMAP-Rule" id="MF_00639"/>
    </source>
</evidence>
<evidence type="ECO:0000256" key="14">
    <source>
        <dbReference type="ARBA" id="ARBA00023306"/>
    </source>
</evidence>
<dbReference type="GO" id="GO:0008764">
    <property type="term" value="F:UDP-N-acetylmuramoylalanine-D-glutamate ligase activity"/>
    <property type="evidence" value="ECO:0007669"/>
    <property type="project" value="UniProtKB-UniRule"/>
</dbReference>
<dbReference type="EMBL" id="CP019609">
    <property type="protein sequence ID" value="AQP54420.1"/>
    <property type="molecule type" value="Genomic_DNA"/>
</dbReference>
<evidence type="ECO:0000313" key="23">
    <source>
        <dbReference type="EMBL" id="AQP54420.1"/>
    </source>
</evidence>
<dbReference type="NCBIfam" id="TIGR01087">
    <property type="entry name" value="murD"/>
    <property type="match status" value="1"/>
</dbReference>
<dbReference type="Pfam" id="PF02875">
    <property type="entry name" value="Mur_ligase_C"/>
    <property type="match status" value="1"/>
</dbReference>
<proteinExistence type="inferred from homology"/>
<name>A0A1Q2D7Y5_9ENTE</name>
<evidence type="ECO:0000256" key="20">
    <source>
        <dbReference type="RuleBase" id="RU003664"/>
    </source>
</evidence>
<dbReference type="GO" id="GO:0051301">
    <property type="term" value="P:cell division"/>
    <property type="evidence" value="ECO:0007669"/>
    <property type="project" value="UniProtKB-KW"/>
</dbReference>